<evidence type="ECO:0000313" key="1">
    <source>
        <dbReference type="EMBL" id="PGH59288.1"/>
    </source>
</evidence>
<dbReference type="Proteomes" id="UP000225379">
    <property type="component" value="Unassembled WGS sequence"/>
</dbReference>
<comment type="caution">
    <text evidence="1">The sequence shown here is derived from an EMBL/GenBank/DDBJ whole genome shotgun (WGS) entry which is preliminary data.</text>
</comment>
<proteinExistence type="predicted"/>
<evidence type="ECO:0008006" key="3">
    <source>
        <dbReference type="Google" id="ProtNLM"/>
    </source>
</evidence>
<keyword evidence="2" id="KW-1185">Reference proteome</keyword>
<dbReference type="AlphaFoldDB" id="A0A2B8BP08"/>
<sequence length="625" mass="69069">MWSLLSDPREGKALKPGTISDVAFGIRDLCAWMVETHRHSFSDLDGDASEEFVEYLGSQRAPEGGDESDEGQMLYYKALRPLKVWVHLWNQADALRDAGIPAPPEAPLSGQSARRRALQITGDPNYAGFQPLPDEVALPIMEAAQRFIGVPAEDLLRLRNACRTEHARCVRVGLLPLAARKMVNRVAKEFEFSVIPGDRESWFVMPKQREGRDFGYLFVVNRLLSDLRAAGVIVLQSHTGMRINEICGILGGTNDDTGLPACISSRRSKTGLNELFYVNGTLAKTVETPVAEEWLLGSRPVGSASVPPPVRAISVLERLCAPLRDANVTTLIVGAANGGGSFTLGAEGDGMLPSVPALRRTQRDFVEKHVDLSGLPDANQWQENLAGYRDSRGTCLKTHQWRSTFASYVVGVDRRMTAAVAQHFRHLSLAMTEQGYIRNRPELREELDAARAQKTAKFFWSAARGDAPTTGEFSYVVDEHRGEVEAVTEGKSVREAIGALATWCTENDLRLWFSAPGKCFIEHSPPDALCHKVAGTSRWTNHEPNYAASDPNTCASCKCFAVDGEHVEFWRNRYVENQKAWKWAVASGCERDFRVAKARADQSAAILQRLQEPIPTLEIDHATTA</sequence>
<accession>A0A2B8BP08</accession>
<protein>
    <recommendedName>
        <fullName evidence="3">Integrase</fullName>
    </recommendedName>
</protein>
<organism evidence="1 2">
    <name type="scientific">Azospirillum palustre</name>
    <dbReference type="NCBI Taxonomy" id="2044885"/>
    <lineage>
        <taxon>Bacteria</taxon>
        <taxon>Pseudomonadati</taxon>
        <taxon>Pseudomonadota</taxon>
        <taxon>Alphaproteobacteria</taxon>
        <taxon>Rhodospirillales</taxon>
        <taxon>Azospirillaceae</taxon>
        <taxon>Azospirillum</taxon>
    </lineage>
</organism>
<name>A0A2B8BP08_9PROT</name>
<dbReference type="InterPro" id="IPR013762">
    <property type="entry name" value="Integrase-like_cat_sf"/>
</dbReference>
<reference evidence="2" key="1">
    <citation type="submission" date="2017-10" db="EMBL/GenBank/DDBJ databases">
        <authorList>
            <person name="Kravchenko I.K."/>
            <person name="Grouzdev D.S."/>
        </authorList>
    </citation>
    <scope>NUCLEOTIDE SEQUENCE [LARGE SCALE GENOMIC DNA]</scope>
    <source>
        <strain evidence="2">B2</strain>
    </source>
</reference>
<gene>
    <name evidence="1" type="ORF">CRT60_01260</name>
</gene>
<dbReference type="GO" id="GO:0015074">
    <property type="term" value="P:DNA integration"/>
    <property type="evidence" value="ECO:0007669"/>
    <property type="project" value="InterPro"/>
</dbReference>
<dbReference type="EMBL" id="PDKW01000036">
    <property type="protein sequence ID" value="PGH59288.1"/>
    <property type="molecule type" value="Genomic_DNA"/>
</dbReference>
<dbReference type="Gene3D" id="1.10.443.10">
    <property type="entry name" value="Intergrase catalytic core"/>
    <property type="match status" value="1"/>
</dbReference>
<evidence type="ECO:0000313" key="2">
    <source>
        <dbReference type="Proteomes" id="UP000225379"/>
    </source>
</evidence>
<dbReference type="GO" id="GO:0003677">
    <property type="term" value="F:DNA binding"/>
    <property type="evidence" value="ECO:0007669"/>
    <property type="project" value="InterPro"/>
</dbReference>
<dbReference type="GO" id="GO:0006310">
    <property type="term" value="P:DNA recombination"/>
    <property type="evidence" value="ECO:0007669"/>
    <property type="project" value="InterPro"/>
</dbReference>